<accession>A0A370P483</accession>
<name>A0A370P483_ASPPH</name>
<reference evidence="2 3" key="1">
    <citation type="submission" date="2018-07" db="EMBL/GenBank/DDBJ databases">
        <title>Section-level genome sequencing of Aspergillus section Nigri to investigate inter- and intra-species variation.</title>
        <authorList>
            <consortium name="DOE Joint Genome Institute"/>
            <person name="Vesth T.C."/>
            <person name="Nybo J.L."/>
            <person name="Theobald S."/>
            <person name="Frisvad J.C."/>
            <person name="Larsen T.O."/>
            <person name="Nielsen K.F."/>
            <person name="Hoof J.B."/>
            <person name="Brandl J."/>
            <person name="Salamov A."/>
            <person name="Riley R."/>
            <person name="Gladden J.M."/>
            <person name="Phatale P."/>
            <person name="Nielsen M.T."/>
            <person name="Lyhne E.K."/>
            <person name="Kogle M.E."/>
            <person name="Strasser K."/>
            <person name="McDonnell E."/>
            <person name="Barry K."/>
            <person name="Clum A."/>
            <person name="Chen C."/>
            <person name="Nolan M."/>
            <person name="Sandor L."/>
            <person name="Kuo A."/>
            <person name="Lipzen A."/>
            <person name="Hainaut M."/>
            <person name="Drula E."/>
            <person name="Tsang A."/>
            <person name="Magnuson J.K."/>
            <person name="Henrissat B."/>
            <person name="Wiebenga A."/>
            <person name="Simmons B.A."/>
            <person name="Makela M.R."/>
            <person name="De vries R.P."/>
            <person name="Grigoriev I.V."/>
            <person name="Mortensen U.H."/>
            <person name="Baker S.E."/>
            <person name="Andersen M.R."/>
        </authorList>
    </citation>
    <scope>NUCLEOTIDE SEQUENCE [LARGE SCALE GENOMIC DNA]</scope>
    <source>
        <strain evidence="2 3">ATCC 13157</strain>
    </source>
</reference>
<evidence type="ECO:0000256" key="1">
    <source>
        <dbReference type="SAM" id="MobiDB-lite"/>
    </source>
</evidence>
<gene>
    <name evidence="2" type="ORF">M752DRAFT_111091</name>
</gene>
<evidence type="ECO:0000313" key="2">
    <source>
        <dbReference type="EMBL" id="RDK36684.1"/>
    </source>
</evidence>
<dbReference type="Proteomes" id="UP000254937">
    <property type="component" value="Unassembled WGS sequence"/>
</dbReference>
<evidence type="ECO:0000313" key="3">
    <source>
        <dbReference type="Proteomes" id="UP000254937"/>
    </source>
</evidence>
<dbReference type="AlphaFoldDB" id="A0A370P483"/>
<keyword evidence="3" id="KW-1185">Reference proteome</keyword>
<feature type="compositionally biased region" description="Basic and acidic residues" evidence="1">
    <location>
        <begin position="1"/>
        <end position="22"/>
    </location>
</feature>
<protein>
    <submittedName>
        <fullName evidence="2">Uncharacterized protein</fullName>
    </submittedName>
</protein>
<dbReference type="EMBL" id="KZ851877">
    <property type="protein sequence ID" value="RDK36684.1"/>
    <property type="molecule type" value="Genomic_DNA"/>
</dbReference>
<proteinExistence type="predicted"/>
<organism evidence="2 3">
    <name type="scientific">Aspergillus phoenicis ATCC 13157</name>
    <dbReference type="NCBI Taxonomy" id="1353007"/>
    <lineage>
        <taxon>Eukaryota</taxon>
        <taxon>Fungi</taxon>
        <taxon>Dikarya</taxon>
        <taxon>Ascomycota</taxon>
        <taxon>Pezizomycotina</taxon>
        <taxon>Eurotiomycetes</taxon>
        <taxon>Eurotiomycetidae</taxon>
        <taxon>Eurotiales</taxon>
        <taxon>Aspergillaceae</taxon>
        <taxon>Aspergillus</taxon>
    </lineage>
</organism>
<feature type="region of interest" description="Disordered" evidence="1">
    <location>
        <begin position="1"/>
        <end position="39"/>
    </location>
</feature>
<sequence>MRWRLRCTEEEKWRGDKKERPSTLRGNQGRKKRLQSRPCQWARQRNTLTIRTPERGKHERSVKRELTKADEAHKIEWLLIFPFFPFFPVVFTTSTSQ</sequence>